<proteinExistence type="predicted"/>
<reference evidence="2" key="1">
    <citation type="submission" date="2021-01" db="EMBL/GenBank/DDBJ databases">
        <authorList>
            <person name="Corre E."/>
            <person name="Pelletier E."/>
            <person name="Niang G."/>
            <person name="Scheremetjew M."/>
            <person name="Finn R."/>
            <person name="Kale V."/>
            <person name="Holt S."/>
            <person name="Cochrane G."/>
            <person name="Meng A."/>
            <person name="Brown T."/>
            <person name="Cohen L."/>
        </authorList>
    </citation>
    <scope>NUCLEOTIDE SEQUENCE</scope>
    <source>
        <strain evidence="2">OF101</strain>
    </source>
</reference>
<organism evidence="2">
    <name type="scientific">Alexandrium catenella</name>
    <name type="common">Red tide dinoflagellate</name>
    <name type="synonym">Gonyaulax catenella</name>
    <dbReference type="NCBI Taxonomy" id="2925"/>
    <lineage>
        <taxon>Eukaryota</taxon>
        <taxon>Sar</taxon>
        <taxon>Alveolata</taxon>
        <taxon>Dinophyceae</taxon>
        <taxon>Gonyaulacales</taxon>
        <taxon>Pyrocystaceae</taxon>
        <taxon>Alexandrium</taxon>
    </lineage>
</organism>
<feature type="region of interest" description="Disordered" evidence="1">
    <location>
        <begin position="243"/>
        <end position="266"/>
    </location>
</feature>
<accession>A0A7S1QIM3</accession>
<dbReference type="EMBL" id="HBGE01043972">
    <property type="protein sequence ID" value="CAD9140106.1"/>
    <property type="molecule type" value="Transcribed_RNA"/>
</dbReference>
<sequence>MADEEILKKKGPELFKELLRVYSTGELEDYFKAGIWKEELMKADLQLIWAHRREAGAPDPPDLEDVKMPEIPKFATMGGMMGVRPFAPGGVVPGIVRPGGLITVRPPIIAPKAGLIVPGAVANGATTGPAAELKLIALFIAKWKLDPTKTKMLLARMNPAKRRYVITNFKNATNAADSTGALEQYIAQCEKTNAWGAAVAAAGFATPAPAGAVTPRPVVPKPFAVLPVAAGVKRPIAPIAPVVDPSKRPRMQGVTPPTAKPMGVRPPGIQPVAPRAAIRPVTPGAKAQEKPGNLIRSLLQKL</sequence>
<evidence type="ECO:0000256" key="1">
    <source>
        <dbReference type="SAM" id="MobiDB-lite"/>
    </source>
</evidence>
<name>A0A7S1QIM3_ALECA</name>
<evidence type="ECO:0000313" key="2">
    <source>
        <dbReference type="EMBL" id="CAD9140106.1"/>
    </source>
</evidence>
<protein>
    <submittedName>
        <fullName evidence="2">Uncharacterized protein</fullName>
    </submittedName>
</protein>
<dbReference type="AlphaFoldDB" id="A0A7S1QIM3"/>
<gene>
    <name evidence="2" type="ORF">ACAT0790_LOCUS26502</name>
</gene>